<dbReference type="InterPro" id="IPR000073">
    <property type="entry name" value="AB_hydrolase_1"/>
</dbReference>
<sequence length="292" mass="30946">MTTETRTLDVPGAVLTFDIHTPERDGGCPPLFVLGNPMEADGFSQLVAEIGDRTVLTYDPRGTARSVLEPDGGTRVEDHAADLHAVVQAVGVGPLDALGSSGGGVTGLAWAAAYPEDVRCLVAHEPPLTSLLEDRDVAVQAQADIVRTYEESGFGPAMAKFLRLVFATEPFTEAFLDQPDPDPAEYGMPPGDDGRRDDLMLGKMLTVMPLWEPPLDEVRALVRDGRLRVLPAVGAASPPGALASRGATALATALGSRPVVFPGDHGGFAKNEWSPDNDPGAFWVRLREVLAC</sequence>
<dbReference type="Proteomes" id="UP000239895">
    <property type="component" value="Unassembled WGS sequence"/>
</dbReference>
<dbReference type="Pfam" id="PF00561">
    <property type="entry name" value="Abhydrolase_1"/>
    <property type="match status" value="1"/>
</dbReference>
<proteinExistence type="predicted"/>
<protein>
    <submittedName>
        <fullName evidence="2">Pimeloyl-ACP methyl ester carboxylesterase</fullName>
    </submittedName>
</protein>
<name>A0ABX5EHR2_9MICO</name>
<dbReference type="SUPFAM" id="SSF53474">
    <property type="entry name" value="alpha/beta-Hydrolases"/>
    <property type="match status" value="1"/>
</dbReference>
<dbReference type="EMBL" id="PVTX01000001">
    <property type="protein sequence ID" value="PRZ10013.1"/>
    <property type="molecule type" value="Genomic_DNA"/>
</dbReference>
<dbReference type="InterPro" id="IPR029058">
    <property type="entry name" value="AB_hydrolase_fold"/>
</dbReference>
<accession>A0ABX5EHR2</accession>
<evidence type="ECO:0000313" key="2">
    <source>
        <dbReference type="EMBL" id="PRZ10013.1"/>
    </source>
</evidence>
<keyword evidence="3" id="KW-1185">Reference proteome</keyword>
<evidence type="ECO:0000259" key="1">
    <source>
        <dbReference type="Pfam" id="PF00561"/>
    </source>
</evidence>
<dbReference type="Gene3D" id="3.40.50.1820">
    <property type="entry name" value="alpha/beta hydrolase"/>
    <property type="match status" value="1"/>
</dbReference>
<feature type="domain" description="AB hydrolase-1" evidence="1">
    <location>
        <begin position="33"/>
        <end position="162"/>
    </location>
</feature>
<dbReference type="RefSeq" id="WP_106264279.1">
    <property type="nucleotide sequence ID" value="NZ_PVTX01000001.1"/>
</dbReference>
<organism evidence="2 3">
    <name type="scientific">Isoptericola halotolerans</name>
    <dbReference type="NCBI Taxonomy" id="300560"/>
    <lineage>
        <taxon>Bacteria</taxon>
        <taxon>Bacillati</taxon>
        <taxon>Actinomycetota</taxon>
        <taxon>Actinomycetes</taxon>
        <taxon>Micrococcales</taxon>
        <taxon>Promicromonosporaceae</taxon>
        <taxon>Isoptericola</taxon>
    </lineage>
</organism>
<evidence type="ECO:0000313" key="3">
    <source>
        <dbReference type="Proteomes" id="UP000239895"/>
    </source>
</evidence>
<reference evidence="2 3" key="1">
    <citation type="submission" date="2018-03" db="EMBL/GenBank/DDBJ databases">
        <title>Comparative analysis of microorganisms from saline springs in Andes Mountain Range, Colombia.</title>
        <authorList>
            <person name="Rubin E."/>
        </authorList>
    </citation>
    <scope>NUCLEOTIDE SEQUENCE [LARGE SCALE GENOMIC DNA]</scope>
    <source>
        <strain evidence="2 3">CG 23</strain>
    </source>
</reference>
<gene>
    <name evidence="2" type="ORF">BCL65_101151</name>
</gene>
<comment type="caution">
    <text evidence="2">The sequence shown here is derived from an EMBL/GenBank/DDBJ whole genome shotgun (WGS) entry which is preliminary data.</text>
</comment>